<reference evidence="3 4" key="1">
    <citation type="submission" date="2024-01" db="EMBL/GenBank/DDBJ databases">
        <title>A draft genome for the cacao thread blight pathogen Marasmiellus scandens.</title>
        <authorList>
            <person name="Baruah I.K."/>
            <person name="Leung J."/>
            <person name="Bukari Y."/>
            <person name="Amoako-Attah I."/>
            <person name="Meinhardt L.W."/>
            <person name="Bailey B.A."/>
            <person name="Cohen S.P."/>
        </authorList>
    </citation>
    <scope>NUCLEOTIDE SEQUENCE [LARGE SCALE GENOMIC DNA]</scope>
    <source>
        <strain evidence="3 4">GH-19</strain>
    </source>
</reference>
<name>A0ABR1IQL1_9AGAR</name>
<feature type="transmembrane region" description="Helical" evidence="2">
    <location>
        <begin position="216"/>
        <end position="235"/>
    </location>
</feature>
<evidence type="ECO:0000256" key="2">
    <source>
        <dbReference type="SAM" id="Phobius"/>
    </source>
</evidence>
<evidence type="ECO:0000313" key="4">
    <source>
        <dbReference type="Proteomes" id="UP001498398"/>
    </source>
</evidence>
<keyword evidence="4" id="KW-1185">Reference proteome</keyword>
<keyword evidence="2" id="KW-1133">Transmembrane helix</keyword>
<dbReference type="EMBL" id="JBANRG010000079">
    <property type="protein sequence ID" value="KAK7438453.1"/>
    <property type="molecule type" value="Genomic_DNA"/>
</dbReference>
<feature type="transmembrane region" description="Helical" evidence="2">
    <location>
        <begin position="174"/>
        <end position="196"/>
    </location>
</feature>
<feature type="compositionally biased region" description="Basic and acidic residues" evidence="1">
    <location>
        <begin position="362"/>
        <end position="381"/>
    </location>
</feature>
<feature type="compositionally biased region" description="Polar residues" evidence="1">
    <location>
        <begin position="312"/>
        <end position="321"/>
    </location>
</feature>
<sequence>MANVTESVLTRDDADIIGKTIIAEAVHGLCYGVECLFFIAALYKLSRRGLRNSTTRTVLVLIIMIIFLSSTATIVSNLIQDVVQIIGLGNPEYDFGPAKLKSNIASTFTTRISYLLGDTIVVWRAWILFDGQPYFRLVLAACLLSTLSGVIVNIVFSMRSLLERGFRPKPGPRIILPATLLVTNIVATSFIIYRIWHYRHSIKKDLGCSDSRRTKIEKILILLVETGFLYSILWVRTRTLFARRQHFPIHGSCQICDLIALTNPQFYDFSVFLGTILPHAAGIYPTAIILLSASQKSYCDTTLQGELPTLSIQTKQSQGASQPIRFASAPPRRYTSDPSATELGMSRFTMDDGLEQATPSKDGSHENGFGHDSPHISESKPEVTSIV</sequence>
<feature type="transmembrane region" description="Helical" evidence="2">
    <location>
        <begin position="57"/>
        <end position="79"/>
    </location>
</feature>
<feature type="region of interest" description="Disordered" evidence="1">
    <location>
        <begin position="312"/>
        <end position="387"/>
    </location>
</feature>
<feature type="transmembrane region" description="Helical" evidence="2">
    <location>
        <begin position="25"/>
        <end position="45"/>
    </location>
</feature>
<gene>
    <name evidence="3" type="ORF">VKT23_018066</name>
</gene>
<keyword evidence="2" id="KW-0472">Membrane</keyword>
<proteinExistence type="predicted"/>
<comment type="caution">
    <text evidence="3">The sequence shown here is derived from an EMBL/GenBank/DDBJ whole genome shotgun (WGS) entry which is preliminary data.</text>
</comment>
<evidence type="ECO:0000256" key="1">
    <source>
        <dbReference type="SAM" id="MobiDB-lite"/>
    </source>
</evidence>
<keyword evidence="2" id="KW-0812">Transmembrane</keyword>
<evidence type="ECO:0000313" key="3">
    <source>
        <dbReference type="EMBL" id="KAK7438453.1"/>
    </source>
</evidence>
<dbReference type="Proteomes" id="UP001498398">
    <property type="component" value="Unassembled WGS sequence"/>
</dbReference>
<evidence type="ECO:0008006" key="5">
    <source>
        <dbReference type="Google" id="ProtNLM"/>
    </source>
</evidence>
<protein>
    <recommendedName>
        <fullName evidence="5">Pheromone receptor</fullName>
    </recommendedName>
</protein>
<organism evidence="3 4">
    <name type="scientific">Marasmiellus scandens</name>
    <dbReference type="NCBI Taxonomy" id="2682957"/>
    <lineage>
        <taxon>Eukaryota</taxon>
        <taxon>Fungi</taxon>
        <taxon>Dikarya</taxon>
        <taxon>Basidiomycota</taxon>
        <taxon>Agaricomycotina</taxon>
        <taxon>Agaricomycetes</taxon>
        <taxon>Agaricomycetidae</taxon>
        <taxon>Agaricales</taxon>
        <taxon>Marasmiineae</taxon>
        <taxon>Omphalotaceae</taxon>
        <taxon>Marasmiellus</taxon>
    </lineage>
</organism>
<accession>A0ABR1IQL1</accession>
<feature type="transmembrane region" description="Helical" evidence="2">
    <location>
        <begin position="134"/>
        <end position="162"/>
    </location>
</feature>